<dbReference type="Proteomes" id="UP000818029">
    <property type="component" value="Chromosome D04"/>
</dbReference>
<gene>
    <name evidence="2" type="primary">LOC107898200</name>
</gene>
<evidence type="ECO:0000313" key="2">
    <source>
        <dbReference type="RefSeq" id="XP_016679221.1"/>
    </source>
</evidence>
<reference evidence="2" key="2">
    <citation type="submission" date="2025-08" db="UniProtKB">
        <authorList>
            <consortium name="RefSeq"/>
        </authorList>
    </citation>
    <scope>IDENTIFICATION</scope>
</reference>
<evidence type="ECO:0000313" key="1">
    <source>
        <dbReference type="Proteomes" id="UP000818029"/>
    </source>
</evidence>
<organism evidence="1 2">
    <name type="scientific">Gossypium hirsutum</name>
    <name type="common">Upland cotton</name>
    <name type="synonym">Gossypium mexicanum</name>
    <dbReference type="NCBI Taxonomy" id="3635"/>
    <lineage>
        <taxon>Eukaryota</taxon>
        <taxon>Viridiplantae</taxon>
        <taxon>Streptophyta</taxon>
        <taxon>Embryophyta</taxon>
        <taxon>Tracheophyta</taxon>
        <taxon>Spermatophyta</taxon>
        <taxon>Magnoliopsida</taxon>
        <taxon>eudicotyledons</taxon>
        <taxon>Gunneridae</taxon>
        <taxon>Pentapetalae</taxon>
        <taxon>rosids</taxon>
        <taxon>malvids</taxon>
        <taxon>Malvales</taxon>
        <taxon>Malvaceae</taxon>
        <taxon>Malvoideae</taxon>
        <taxon>Gossypium</taxon>
    </lineage>
</organism>
<name>A0A1U8IM89_GOSHI</name>
<proteinExistence type="predicted"/>
<dbReference type="AlphaFoldDB" id="A0A1U8IM89"/>
<protein>
    <submittedName>
        <fullName evidence="2">Uncharacterized protein</fullName>
    </submittedName>
</protein>
<dbReference type="PaxDb" id="3635-A0A1U8IM89"/>
<dbReference type="GeneID" id="107898200"/>
<accession>A0A1U8IM89</accession>
<dbReference type="KEGG" id="ghi:107898200"/>
<keyword evidence="1" id="KW-1185">Reference proteome</keyword>
<dbReference type="RefSeq" id="XP_016679221.1">
    <property type="nucleotide sequence ID" value="XM_016823732.1"/>
</dbReference>
<sequence length="165" mass="19900">MSFLTTMVVRQSKSDHEPILMNTLGSKQGERYSDPRTWFKYDVCWAKEHEARDIITRIWTNKESNILDKMDKVREELGPWQHQRYKRMKNKINRLENKICTLMDGPNSERSTNLLKFACCKLGYLYAMDENYWAQRDRIQWLKEGDRNTRYFHVRATGRKKKNSI</sequence>
<reference evidence="1" key="1">
    <citation type="journal article" date="2020" name="Nat. Genet.">
        <title>Genomic diversifications of five Gossypium allopolyploid species and their impact on cotton improvement.</title>
        <authorList>
            <person name="Chen Z.J."/>
            <person name="Sreedasyam A."/>
            <person name="Ando A."/>
            <person name="Song Q."/>
            <person name="De Santiago L.M."/>
            <person name="Hulse-Kemp A.M."/>
            <person name="Ding M."/>
            <person name="Ye W."/>
            <person name="Kirkbride R.C."/>
            <person name="Jenkins J."/>
            <person name="Plott C."/>
            <person name="Lovell J."/>
            <person name="Lin Y.M."/>
            <person name="Vaughn R."/>
            <person name="Liu B."/>
            <person name="Simpson S."/>
            <person name="Scheffler B.E."/>
            <person name="Wen L."/>
            <person name="Saski C.A."/>
            <person name="Grover C.E."/>
            <person name="Hu G."/>
            <person name="Conover J.L."/>
            <person name="Carlson J.W."/>
            <person name="Shu S."/>
            <person name="Boston L.B."/>
            <person name="Williams M."/>
            <person name="Peterson D.G."/>
            <person name="McGee K."/>
            <person name="Jones D.C."/>
            <person name="Wendel J.F."/>
            <person name="Stelly D.M."/>
            <person name="Grimwood J."/>
            <person name="Schmutz J."/>
        </authorList>
    </citation>
    <scope>NUCLEOTIDE SEQUENCE [LARGE SCALE GENOMIC DNA]</scope>
    <source>
        <strain evidence="1">cv. TM-1</strain>
    </source>
</reference>